<sequence length="727" mass="82274">MPCWTLPDEIVTEILSPALKISDESFTNTSAFVSPFASYSQSTSAFLVVCKAWLRVATPLLYNVVVIRSRAQAEALEDTLKSNTPLGAFIKKLRIEGGYGSTMRTILKCSPNIDDFVLSLAIWSSDGVSGLCQGLEFIDPIRLFVHDEDEPGNNKQNIRLTEQLATCLQTWTRLKVVDLPYYDDEPEFGSSTRRTIIYNALKTAPSLEELRIPFPISIDLSDFLNQFRQNPSLKRVKIKSSFMPETGRAMEKMIRDEKMINDDPTLKGFVYFSDPKSDLHVEDDAQTLNPRFVPMEFATQAEQDKIWAHILYFAINVPELDKGVFSDVHTLEKASDFDVCDENEMRFSLMRVSKRFKRLATPYLYRHVSLEYEGELACFATTIRENPALAKYVRSFSVDKLATRAVPVFSFLDIEDWSDEGTVGPEAGETLLPLIQLFDNLVSFVGGDCNMEEYPPQARMPEDTVTIPWDIFLTLGNVAGGTVRRLYCFEIAAPPQIQSPLVWKPFVALRSLEWDCMVQFSLGSDTLLPPEALANLECVTLASYHPSILDVFERAELPSLRRIFFHTDIATSARGFFAKHGRKLSEVMLSFCDSGTVNLLDVCPDLPLLVCRETDMDDDSRLVVTMPSIFLLTPSKPHLRLAKILLDVVTVSRKEEKIVCKLLGAIDPALFPALREIQMHGFRWPTNERDISKSLLVQAAEHLLENNIKMTDDNGIQWKPRLKTVRR</sequence>
<proteinExistence type="predicted"/>
<name>A0AAD6YLB0_9AGAR</name>
<gene>
    <name evidence="1" type="ORF">GGX14DRAFT_664369</name>
</gene>
<organism evidence="1 2">
    <name type="scientific">Mycena pura</name>
    <dbReference type="NCBI Taxonomy" id="153505"/>
    <lineage>
        <taxon>Eukaryota</taxon>
        <taxon>Fungi</taxon>
        <taxon>Dikarya</taxon>
        <taxon>Basidiomycota</taxon>
        <taxon>Agaricomycotina</taxon>
        <taxon>Agaricomycetes</taxon>
        <taxon>Agaricomycetidae</taxon>
        <taxon>Agaricales</taxon>
        <taxon>Marasmiineae</taxon>
        <taxon>Mycenaceae</taxon>
        <taxon>Mycena</taxon>
    </lineage>
</organism>
<dbReference type="AlphaFoldDB" id="A0AAD6YLB0"/>
<protein>
    <submittedName>
        <fullName evidence="1">Uncharacterized protein</fullName>
    </submittedName>
</protein>
<dbReference type="EMBL" id="JARJCW010000007">
    <property type="protein sequence ID" value="KAJ7222592.1"/>
    <property type="molecule type" value="Genomic_DNA"/>
</dbReference>
<reference evidence="1" key="1">
    <citation type="submission" date="2023-03" db="EMBL/GenBank/DDBJ databases">
        <title>Massive genome expansion in bonnet fungi (Mycena s.s.) driven by repeated elements and novel gene families across ecological guilds.</title>
        <authorList>
            <consortium name="Lawrence Berkeley National Laboratory"/>
            <person name="Harder C.B."/>
            <person name="Miyauchi S."/>
            <person name="Viragh M."/>
            <person name="Kuo A."/>
            <person name="Thoen E."/>
            <person name="Andreopoulos B."/>
            <person name="Lu D."/>
            <person name="Skrede I."/>
            <person name="Drula E."/>
            <person name="Henrissat B."/>
            <person name="Morin E."/>
            <person name="Kohler A."/>
            <person name="Barry K."/>
            <person name="LaButti K."/>
            <person name="Morin E."/>
            <person name="Salamov A."/>
            <person name="Lipzen A."/>
            <person name="Mereny Z."/>
            <person name="Hegedus B."/>
            <person name="Baldrian P."/>
            <person name="Stursova M."/>
            <person name="Weitz H."/>
            <person name="Taylor A."/>
            <person name="Grigoriev I.V."/>
            <person name="Nagy L.G."/>
            <person name="Martin F."/>
            <person name="Kauserud H."/>
        </authorList>
    </citation>
    <scope>NUCLEOTIDE SEQUENCE</scope>
    <source>
        <strain evidence="1">9144</strain>
    </source>
</reference>
<evidence type="ECO:0000313" key="2">
    <source>
        <dbReference type="Proteomes" id="UP001219525"/>
    </source>
</evidence>
<evidence type="ECO:0000313" key="1">
    <source>
        <dbReference type="EMBL" id="KAJ7222592.1"/>
    </source>
</evidence>
<accession>A0AAD6YLB0</accession>
<keyword evidence="2" id="KW-1185">Reference proteome</keyword>
<comment type="caution">
    <text evidence="1">The sequence shown here is derived from an EMBL/GenBank/DDBJ whole genome shotgun (WGS) entry which is preliminary data.</text>
</comment>
<dbReference type="Proteomes" id="UP001219525">
    <property type="component" value="Unassembled WGS sequence"/>
</dbReference>